<evidence type="ECO:0000313" key="8">
    <source>
        <dbReference type="EMBL" id="MBI4132852.1"/>
    </source>
</evidence>
<evidence type="ECO:0000256" key="6">
    <source>
        <dbReference type="PROSITE-ProRule" id="PRU00169"/>
    </source>
</evidence>
<protein>
    <submittedName>
        <fullName evidence="8">Response regulator transcription factor</fullName>
    </submittedName>
</protein>
<evidence type="ECO:0000256" key="3">
    <source>
        <dbReference type="ARBA" id="ARBA00023015"/>
    </source>
</evidence>
<dbReference type="EMBL" id="JACQMI010000013">
    <property type="protein sequence ID" value="MBI4132852.1"/>
    <property type="molecule type" value="Genomic_DNA"/>
</dbReference>
<dbReference type="PANTHER" id="PTHR48111">
    <property type="entry name" value="REGULATOR OF RPOS"/>
    <property type="match status" value="1"/>
</dbReference>
<dbReference type="PANTHER" id="PTHR48111:SF1">
    <property type="entry name" value="TWO-COMPONENT RESPONSE REGULATOR ORR33"/>
    <property type="match status" value="1"/>
</dbReference>
<dbReference type="Pfam" id="PF00072">
    <property type="entry name" value="Response_reg"/>
    <property type="match status" value="1"/>
</dbReference>
<reference evidence="8" key="1">
    <citation type="submission" date="2020-07" db="EMBL/GenBank/DDBJ databases">
        <title>Huge and variable diversity of episymbiotic CPR bacteria and DPANN archaea in groundwater ecosystems.</title>
        <authorList>
            <person name="He C.Y."/>
            <person name="Keren R."/>
            <person name="Whittaker M."/>
            <person name="Farag I.F."/>
            <person name="Doudna J."/>
            <person name="Cate J.H.D."/>
            <person name="Banfield J.F."/>
        </authorList>
    </citation>
    <scope>NUCLEOTIDE SEQUENCE</scope>
    <source>
        <strain evidence="8">NC_groundwater_1225_Ag_S-0.1um_56_177</strain>
    </source>
</reference>
<dbReference type="SUPFAM" id="SSF52172">
    <property type="entry name" value="CheY-like"/>
    <property type="match status" value="1"/>
</dbReference>
<dbReference type="SMART" id="SM00448">
    <property type="entry name" value="REC"/>
    <property type="match status" value="1"/>
</dbReference>
<dbReference type="GO" id="GO:0005829">
    <property type="term" value="C:cytosol"/>
    <property type="evidence" value="ECO:0007669"/>
    <property type="project" value="TreeGrafter"/>
</dbReference>
<evidence type="ECO:0000256" key="4">
    <source>
        <dbReference type="ARBA" id="ARBA00023125"/>
    </source>
</evidence>
<evidence type="ECO:0000256" key="1">
    <source>
        <dbReference type="ARBA" id="ARBA00022553"/>
    </source>
</evidence>
<accession>A0A933DTG1</accession>
<dbReference type="InterPro" id="IPR039420">
    <property type="entry name" value="WalR-like"/>
</dbReference>
<dbReference type="InterPro" id="IPR011006">
    <property type="entry name" value="CheY-like_superfamily"/>
</dbReference>
<feature type="modified residue" description="4-aspartylphosphate" evidence="6">
    <location>
        <position position="51"/>
    </location>
</feature>
<evidence type="ECO:0000256" key="2">
    <source>
        <dbReference type="ARBA" id="ARBA00023012"/>
    </source>
</evidence>
<dbReference type="Gene3D" id="3.40.50.2300">
    <property type="match status" value="1"/>
</dbReference>
<evidence type="ECO:0000259" key="7">
    <source>
        <dbReference type="PROSITE" id="PS50110"/>
    </source>
</evidence>
<sequence length="123" mass="13406">MKILIIDDDPLIAEMYTLKLKEAGFDVEVATDGRAGLEKIKGGNYDVVLLDVVLPIMDGFEILQSLQREGKSPPPVILLTNLGQKEDVDRGMALGAVDYVIKAHFTPTEVVAKIQAVLKKAQS</sequence>
<evidence type="ECO:0000256" key="5">
    <source>
        <dbReference type="ARBA" id="ARBA00023163"/>
    </source>
</evidence>
<keyword evidence="1 6" id="KW-0597">Phosphoprotein</keyword>
<feature type="domain" description="Response regulatory" evidence="7">
    <location>
        <begin position="2"/>
        <end position="118"/>
    </location>
</feature>
<proteinExistence type="predicted"/>
<dbReference type="InterPro" id="IPR001789">
    <property type="entry name" value="Sig_transdc_resp-reg_receiver"/>
</dbReference>
<organism evidence="8 9">
    <name type="scientific">Candidatus Sungiibacteriota bacterium</name>
    <dbReference type="NCBI Taxonomy" id="2750080"/>
    <lineage>
        <taxon>Bacteria</taxon>
        <taxon>Candidatus Sungiibacteriota</taxon>
    </lineage>
</organism>
<keyword evidence="2" id="KW-0902">Two-component regulatory system</keyword>
<dbReference type="GO" id="GO:0006355">
    <property type="term" value="P:regulation of DNA-templated transcription"/>
    <property type="evidence" value="ECO:0007669"/>
    <property type="project" value="TreeGrafter"/>
</dbReference>
<dbReference type="AlphaFoldDB" id="A0A933DTG1"/>
<evidence type="ECO:0000313" key="9">
    <source>
        <dbReference type="Proteomes" id="UP000756703"/>
    </source>
</evidence>
<dbReference type="CDD" id="cd17574">
    <property type="entry name" value="REC_OmpR"/>
    <property type="match status" value="1"/>
</dbReference>
<dbReference type="PROSITE" id="PS50110">
    <property type="entry name" value="RESPONSE_REGULATORY"/>
    <property type="match status" value="1"/>
</dbReference>
<keyword evidence="5" id="KW-0804">Transcription</keyword>
<dbReference type="Proteomes" id="UP000756703">
    <property type="component" value="Unassembled WGS sequence"/>
</dbReference>
<name>A0A933DTG1_9BACT</name>
<dbReference type="GO" id="GO:0000976">
    <property type="term" value="F:transcription cis-regulatory region binding"/>
    <property type="evidence" value="ECO:0007669"/>
    <property type="project" value="TreeGrafter"/>
</dbReference>
<keyword evidence="3" id="KW-0805">Transcription regulation</keyword>
<dbReference type="GO" id="GO:0032993">
    <property type="term" value="C:protein-DNA complex"/>
    <property type="evidence" value="ECO:0007669"/>
    <property type="project" value="TreeGrafter"/>
</dbReference>
<comment type="caution">
    <text evidence="8">The sequence shown here is derived from an EMBL/GenBank/DDBJ whole genome shotgun (WGS) entry which is preliminary data.</text>
</comment>
<gene>
    <name evidence="8" type="ORF">HY473_02100</name>
</gene>
<keyword evidence="4" id="KW-0238">DNA-binding</keyword>
<dbReference type="GO" id="GO:0000156">
    <property type="term" value="F:phosphorelay response regulator activity"/>
    <property type="evidence" value="ECO:0007669"/>
    <property type="project" value="TreeGrafter"/>
</dbReference>